<dbReference type="Gene3D" id="2.20.25.110">
    <property type="entry name" value="S-adenosyl-L-methionine-dependent methyltransferases"/>
    <property type="match status" value="1"/>
</dbReference>
<evidence type="ECO:0000259" key="3">
    <source>
        <dbReference type="Pfam" id="PF13649"/>
    </source>
</evidence>
<dbReference type="Gene3D" id="3.40.50.150">
    <property type="entry name" value="Vaccinia Virus protein VP39"/>
    <property type="match status" value="1"/>
</dbReference>
<organism evidence="4 5">
    <name type="scientific">Psychracetigena formicireducens</name>
    <dbReference type="NCBI Taxonomy" id="2986056"/>
    <lineage>
        <taxon>Bacteria</taxon>
        <taxon>Bacillati</taxon>
        <taxon>Candidatus Lithacetigenota</taxon>
        <taxon>Candidatus Psychracetigena</taxon>
    </lineage>
</organism>
<evidence type="ECO:0000313" key="4">
    <source>
        <dbReference type="EMBL" id="MBT9145074.1"/>
    </source>
</evidence>
<dbReference type="EMBL" id="QLTW01000046">
    <property type="protein sequence ID" value="MBT9145074.1"/>
    <property type="molecule type" value="Genomic_DNA"/>
</dbReference>
<dbReference type="SUPFAM" id="SSF53335">
    <property type="entry name" value="S-adenosyl-L-methionine-dependent methyltransferases"/>
    <property type="match status" value="1"/>
</dbReference>
<dbReference type="InterPro" id="IPR029063">
    <property type="entry name" value="SAM-dependent_MTases_sf"/>
</dbReference>
<proteinExistence type="predicted"/>
<dbReference type="CDD" id="cd02440">
    <property type="entry name" value="AdoMet_MTases"/>
    <property type="match status" value="1"/>
</dbReference>
<accession>A0A9E2BL69</accession>
<protein>
    <submittedName>
        <fullName evidence="4">Glycine/sarcosine N-methyltransferase</fullName>
        <ecNumber evidence="4">2.1.1.156</ecNumber>
    </submittedName>
</protein>
<evidence type="ECO:0000256" key="1">
    <source>
        <dbReference type="ARBA" id="ARBA00022603"/>
    </source>
</evidence>
<gene>
    <name evidence="4" type="primary">bsmA</name>
    <name evidence="4" type="ORF">DDT42_00939</name>
</gene>
<comment type="caution">
    <text evidence="4">The sequence shown here is derived from an EMBL/GenBank/DDBJ whole genome shotgun (WGS) entry which is preliminary data.</text>
</comment>
<dbReference type="InterPro" id="IPR041698">
    <property type="entry name" value="Methyltransf_25"/>
</dbReference>
<dbReference type="PANTHER" id="PTHR43861">
    <property type="entry name" value="TRANS-ACONITATE 2-METHYLTRANSFERASE-RELATED"/>
    <property type="match status" value="1"/>
</dbReference>
<feature type="domain" description="Methyltransferase" evidence="3">
    <location>
        <begin position="52"/>
        <end position="146"/>
    </location>
</feature>
<dbReference type="GO" id="GO:0032259">
    <property type="term" value="P:methylation"/>
    <property type="evidence" value="ECO:0007669"/>
    <property type="project" value="UniProtKB-KW"/>
</dbReference>
<dbReference type="Pfam" id="PF13649">
    <property type="entry name" value="Methyltransf_25"/>
    <property type="match status" value="1"/>
</dbReference>
<evidence type="ECO:0000313" key="5">
    <source>
        <dbReference type="Proteomes" id="UP000811545"/>
    </source>
</evidence>
<dbReference type="AlphaFoldDB" id="A0A9E2BL69"/>
<dbReference type="EC" id="2.1.1.156" evidence="4"/>
<dbReference type="GO" id="GO:0008168">
    <property type="term" value="F:methyltransferase activity"/>
    <property type="evidence" value="ECO:0007669"/>
    <property type="project" value="UniProtKB-KW"/>
</dbReference>
<dbReference type="PANTHER" id="PTHR43861:SF1">
    <property type="entry name" value="TRANS-ACONITATE 2-METHYLTRANSFERASE"/>
    <property type="match status" value="1"/>
</dbReference>
<sequence length="253" mass="29623">MSFMEKTEFEFEKVFDVEDYLFIYNPLLTQEVNEAQSNFIDEVLKLEKGSKILDLCCGFGRVTNILAEKGYSMSGLDSSAEFLQIARQEAEKKQLKVMYYQDDMRNFEFVNEFDAVINIFTSFGYFCDKDNFKVLQGISNSLKKGGKFLLDMFNREYILKNYLPYVVTKREESYIVEINSFDIINSRNCTERILFRDGITKKANFFVRAYTFTEIKYLLSKVGLKVTTTFGNYKTDEPYTLNSRRMIVLSIKA</sequence>
<keyword evidence="2 4" id="KW-0808">Transferase</keyword>
<keyword evidence="1 4" id="KW-0489">Methyltransferase</keyword>
<reference evidence="4 5" key="1">
    <citation type="journal article" date="2021" name="bioRxiv">
        <title>Unique metabolic strategies in Hadean analogues reveal hints for primordial physiology.</title>
        <authorList>
            <person name="Nobu M.K."/>
            <person name="Nakai R."/>
            <person name="Tamazawa S."/>
            <person name="Mori H."/>
            <person name="Toyoda A."/>
            <person name="Ijiri A."/>
            <person name="Suzuki S."/>
            <person name="Kurokawa K."/>
            <person name="Kamagata Y."/>
            <person name="Tamaki H."/>
        </authorList>
    </citation>
    <scope>NUCLEOTIDE SEQUENCE [LARGE SCALE GENOMIC DNA]</scope>
    <source>
        <strain evidence="4">BS525</strain>
    </source>
</reference>
<dbReference type="Proteomes" id="UP000811545">
    <property type="component" value="Unassembled WGS sequence"/>
</dbReference>
<evidence type="ECO:0000256" key="2">
    <source>
        <dbReference type="ARBA" id="ARBA00022679"/>
    </source>
</evidence>
<name>A0A9E2BL69_PSYF1</name>